<protein>
    <submittedName>
        <fullName evidence="2">Uncharacterized protein</fullName>
    </submittedName>
</protein>
<dbReference type="Proteomes" id="UP000009326">
    <property type="component" value="Unassembled WGS sequence"/>
</dbReference>
<sequence>MIILNKEQIVANNLSGIIANQALLIATQGEQLQSLNNENDQLKSKISELETQLKARGGDSETTGTDTDNR</sequence>
<dbReference type="EMBL" id="AYZO01000014">
    <property type="protein sequence ID" value="KRN12014.1"/>
    <property type="molecule type" value="Genomic_DNA"/>
</dbReference>
<reference evidence="3 5" key="2">
    <citation type="journal article" date="2015" name="Genome Announc.">
        <title>Expanding the biotechnology potential of lactobacilli through comparative genomics of 213 strains and associated genera.</title>
        <authorList>
            <person name="Sun Z."/>
            <person name="Harris H.M."/>
            <person name="McCann A."/>
            <person name="Guo C."/>
            <person name="Argimon S."/>
            <person name="Zhang W."/>
            <person name="Yang X."/>
            <person name="Jeffery I.B."/>
            <person name="Cooney J.C."/>
            <person name="Kagawa T.F."/>
            <person name="Liu W."/>
            <person name="Song Y."/>
            <person name="Salvetti E."/>
            <person name="Wrobel A."/>
            <person name="Rasinkangas P."/>
            <person name="Parkhill J."/>
            <person name="Rea M.C."/>
            <person name="O'Sullivan O."/>
            <person name="Ritari J."/>
            <person name="Douillard F.P."/>
            <person name="Paul Ross R."/>
            <person name="Yang R."/>
            <person name="Briner A.E."/>
            <person name="Felis G.E."/>
            <person name="de Vos W.M."/>
            <person name="Barrangou R."/>
            <person name="Klaenhammer T.R."/>
            <person name="Caufield P.W."/>
            <person name="Cui Y."/>
            <person name="Zhang H."/>
            <person name="O'Toole P.W."/>
        </authorList>
    </citation>
    <scope>NUCLEOTIDE SEQUENCE [LARGE SCALE GENOMIC DNA]</scope>
    <source>
        <strain evidence="3 5">DSM 23908</strain>
    </source>
</reference>
<proteinExistence type="predicted"/>
<accession>I7K0N8</accession>
<name>I7K0N8_9LACO</name>
<evidence type="ECO:0000313" key="4">
    <source>
        <dbReference type="Proteomes" id="UP000009326"/>
    </source>
</evidence>
<reference evidence="2 4" key="1">
    <citation type="submission" date="2012-06" db="EMBL/GenBank/DDBJ databases">
        <title>Draft genome sequence of Lactobacillus gigeriorum CRBIP 24.85T, isolated from chicken crop.</title>
        <authorList>
            <person name="Cousin S."/>
            <person name="Ma L."/>
            <person name="Creno S."/>
            <person name="Clermont D."/>
            <person name="Loux V."/>
            <person name="Bizet C."/>
            <person name="Bouchier C."/>
        </authorList>
    </citation>
    <scope>NUCLEOTIDE SEQUENCE [LARGE SCALE GENOMIC DNA]</scope>
    <source>
        <strain evidence="4">CRBIP 24.85T</strain>
        <strain evidence="2">Type strain: CRBIP 24.85</strain>
    </source>
</reference>
<evidence type="ECO:0000313" key="3">
    <source>
        <dbReference type="EMBL" id="KRN12014.1"/>
    </source>
</evidence>
<evidence type="ECO:0000313" key="2">
    <source>
        <dbReference type="EMBL" id="CCI86970.1"/>
    </source>
</evidence>
<keyword evidence="5" id="KW-1185">Reference proteome</keyword>
<feature type="compositionally biased region" description="Basic and acidic residues" evidence="1">
    <location>
        <begin position="50"/>
        <end position="59"/>
    </location>
</feature>
<comment type="caution">
    <text evidence="2">The sequence shown here is derived from an EMBL/GenBank/DDBJ whole genome shotgun (WGS) entry which is preliminary data.</text>
</comment>
<dbReference type="Proteomes" id="UP000051521">
    <property type="component" value="Unassembled WGS sequence"/>
</dbReference>
<feature type="region of interest" description="Disordered" evidence="1">
    <location>
        <begin position="50"/>
        <end position="70"/>
    </location>
</feature>
<organism evidence="2 4">
    <name type="scientific">Lactobacillus gigeriorum DSM 23908 = CRBIP 24.85</name>
    <dbReference type="NCBI Taxonomy" id="1423751"/>
    <lineage>
        <taxon>Bacteria</taxon>
        <taxon>Bacillati</taxon>
        <taxon>Bacillota</taxon>
        <taxon>Bacilli</taxon>
        <taxon>Lactobacillales</taxon>
        <taxon>Lactobacillaceae</taxon>
        <taxon>Lactobacillus</taxon>
    </lineage>
</organism>
<evidence type="ECO:0000313" key="5">
    <source>
        <dbReference type="Proteomes" id="UP000051521"/>
    </source>
</evidence>
<dbReference type="STRING" id="1423751.FC38_GL000418"/>
<dbReference type="EMBL" id="CAKC01000044">
    <property type="protein sequence ID" value="CCI86970.1"/>
    <property type="molecule type" value="Genomic_DNA"/>
</dbReference>
<evidence type="ECO:0000256" key="1">
    <source>
        <dbReference type="SAM" id="MobiDB-lite"/>
    </source>
</evidence>
<feature type="compositionally biased region" description="Low complexity" evidence="1">
    <location>
        <begin position="60"/>
        <end position="70"/>
    </location>
</feature>
<dbReference type="AlphaFoldDB" id="I7K0N8"/>
<gene>
    <name evidence="2" type="ORF">BN52_01300</name>
    <name evidence="3" type="ORF">FC38_GL000418</name>
</gene>